<protein>
    <submittedName>
        <fullName evidence="1">Uncharacterized protein</fullName>
    </submittedName>
</protein>
<dbReference type="AlphaFoldDB" id="A0AAE3ER07"/>
<proteinExistence type="predicted"/>
<gene>
    <name evidence="1" type="ORF">L3X37_08925</name>
</gene>
<dbReference type="EMBL" id="JAKKDU010000009">
    <property type="protein sequence ID" value="MCF7568485.1"/>
    <property type="molecule type" value="Genomic_DNA"/>
</dbReference>
<dbReference type="Proteomes" id="UP001199795">
    <property type="component" value="Unassembled WGS sequence"/>
</dbReference>
<comment type="caution">
    <text evidence="1">The sequence shown here is derived from an EMBL/GenBank/DDBJ whole genome shotgun (WGS) entry which is preliminary data.</text>
</comment>
<organism evidence="1 2">
    <name type="scientific">Wocania arenilitoris</name>
    <dbReference type="NCBI Taxonomy" id="2044858"/>
    <lineage>
        <taxon>Bacteria</taxon>
        <taxon>Pseudomonadati</taxon>
        <taxon>Bacteroidota</taxon>
        <taxon>Flavobacteriia</taxon>
        <taxon>Flavobacteriales</taxon>
        <taxon>Flavobacteriaceae</taxon>
        <taxon>Wocania</taxon>
    </lineage>
</organism>
<reference evidence="1" key="1">
    <citation type="submission" date="2022-01" db="EMBL/GenBank/DDBJ databases">
        <title>Draft genome sequence of Sabulilitoribacter arenilitoris KCTC 52401.</title>
        <authorList>
            <person name="Oh J.-S."/>
        </authorList>
    </citation>
    <scope>NUCLEOTIDE SEQUENCE</scope>
    <source>
        <strain evidence="1">HMF6543</strain>
    </source>
</reference>
<dbReference type="RefSeq" id="WP_237239829.1">
    <property type="nucleotide sequence ID" value="NZ_JAKKDU010000009.1"/>
</dbReference>
<evidence type="ECO:0000313" key="2">
    <source>
        <dbReference type="Proteomes" id="UP001199795"/>
    </source>
</evidence>
<sequence length="52" mass="5983">METNCYLCHSPSVNHGNRIAPPMIAIKKHYIDDATQKNNLLNRYKLGLKKTK</sequence>
<evidence type="ECO:0000313" key="1">
    <source>
        <dbReference type="EMBL" id="MCF7568485.1"/>
    </source>
</evidence>
<keyword evidence="2" id="KW-1185">Reference proteome</keyword>
<name>A0AAE3ER07_9FLAO</name>
<accession>A0AAE3ER07</accession>